<dbReference type="Gene3D" id="2.60.210.10">
    <property type="entry name" value="Apoptosis, Tumor Necrosis Factor Receptor Associated Protein 2, Chain A"/>
    <property type="match status" value="1"/>
</dbReference>
<gene>
    <name evidence="3" type="ORF">BDA96_10G287500</name>
</gene>
<evidence type="ECO:0000313" key="3">
    <source>
        <dbReference type="EMBL" id="KAG0515539.1"/>
    </source>
</evidence>
<reference evidence="3" key="1">
    <citation type="journal article" date="2019" name="BMC Genomics">
        <title>A new reference genome for Sorghum bicolor reveals high levels of sequence similarity between sweet and grain genotypes: implications for the genetics of sugar metabolism.</title>
        <authorList>
            <person name="Cooper E.A."/>
            <person name="Brenton Z.W."/>
            <person name="Flinn B.S."/>
            <person name="Jenkins J."/>
            <person name="Shu S."/>
            <person name="Flowers D."/>
            <person name="Luo F."/>
            <person name="Wang Y."/>
            <person name="Xia P."/>
            <person name="Barry K."/>
            <person name="Daum C."/>
            <person name="Lipzen A."/>
            <person name="Yoshinaga Y."/>
            <person name="Schmutz J."/>
            <person name="Saski C."/>
            <person name="Vermerris W."/>
            <person name="Kresovich S."/>
        </authorList>
    </citation>
    <scope>NUCLEOTIDE SEQUENCE</scope>
</reference>
<dbReference type="Pfam" id="PF00651">
    <property type="entry name" value="BTB"/>
    <property type="match status" value="1"/>
</dbReference>
<proteinExistence type="predicted"/>
<dbReference type="InterPro" id="IPR011333">
    <property type="entry name" value="SKP1/BTB/POZ_sf"/>
</dbReference>
<dbReference type="PANTHER" id="PTHR26379:SF191">
    <property type="entry name" value="OS06G0251200 PROTEIN"/>
    <property type="match status" value="1"/>
</dbReference>
<dbReference type="EMBL" id="CM027689">
    <property type="protein sequence ID" value="KAG0515539.1"/>
    <property type="molecule type" value="Genomic_DNA"/>
</dbReference>
<dbReference type="Gene3D" id="3.30.710.10">
    <property type="entry name" value="Potassium Channel Kv1.1, Chain A"/>
    <property type="match status" value="1"/>
</dbReference>
<sequence length="191" mass="21371">METLTEVVRSSKQIKIQGFSMTSAMSDCEAFKSRWKVGGYDWEVQLFPNTVVLHLYLRSNKVSPNTSVMVMFSARAVDRSGKLKPHQGIRPMAHNFKRSGDYCYRGPLMSRSDLQASDDLVPSSGLNHHLGELLHKGTGADVTLVAAGESFAAHKAILASRFICTKFVTHIYIEFFLPMSTNDTNDHRCLE</sequence>
<dbReference type="InterPro" id="IPR008974">
    <property type="entry name" value="TRAF-like"/>
</dbReference>
<dbReference type="InterPro" id="IPR045005">
    <property type="entry name" value="BPM1-6"/>
</dbReference>
<dbReference type="AlphaFoldDB" id="A0A921Q4S5"/>
<name>A0A921Q4S5_SORBI</name>
<dbReference type="PANTHER" id="PTHR26379">
    <property type="entry name" value="BTB/POZ AND MATH DOMAIN-CONTAINING PROTEIN 1"/>
    <property type="match status" value="1"/>
</dbReference>
<comment type="caution">
    <text evidence="3">The sequence shown here is derived from an EMBL/GenBank/DDBJ whole genome shotgun (WGS) entry which is preliminary data.</text>
</comment>
<evidence type="ECO:0000259" key="2">
    <source>
        <dbReference type="Pfam" id="PF00651"/>
    </source>
</evidence>
<dbReference type="InterPro" id="IPR000210">
    <property type="entry name" value="BTB/POZ_dom"/>
</dbReference>
<evidence type="ECO:0000256" key="1">
    <source>
        <dbReference type="ARBA" id="ARBA00004906"/>
    </source>
</evidence>
<dbReference type="SUPFAM" id="SSF54695">
    <property type="entry name" value="POZ domain"/>
    <property type="match status" value="1"/>
</dbReference>
<dbReference type="GO" id="GO:0016567">
    <property type="term" value="P:protein ubiquitination"/>
    <property type="evidence" value="ECO:0007669"/>
    <property type="project" value="InterPro"/>
</dbReference>
<protein>
    <recommendedName>
        <fullName evidence="2">BTB domain-containing protein</fullName>
    </recommendedName>
</protein>
<organism evidence="3 4">
    <name type="scientific">Sorghum bicolor</name>
    <name type="common">Sorghum</name>
    <name type="synonym">Sorghum vulgare</name>
    <dbReference type="NCBI Taxonomy" id="4558"/>
    <lineage>
        <taxon>Eukaryota</taxon>
        <taxon>Viridiplantae</taxon>
        <taxon>Streptophyta</taxon>
        <taxon>Embryophyta</taxon>
        <taxon>Tracheophyta</taxon>
        <taxon>Spermatophyta</taxon>
        <taxon>Magnoliopsida</taxon>
        <taxon>Liliopsida</taxon>
        <taxon>Poales</taxon>
        <taxon>Poaceae</taxon>
        <taxon>PACMAD clade</taxon>
        <taxon>Panicoideae</taxon>
        <taxon>Andropogonodae</taxon>
        <taxon>Andropogoneae</taxon>
        <taxon>Sorghinae</taxon>
        <taxon>Sorghum</taxon>
    </lineage>
</organism>
<evidence type="ECO:0000313" key="4">
    <source>
        <dbReference type="Proteomes" id="UP000807115"/>
    </source>
</evidence>
<feature type="domain" description="BTB" evidence="2">
    <location>
        <begin position="131"/>
        <end position="161"/>
    </location>
</feature>
<accession>A0A921Q4S5</accession>
<dbReference type="Proteomes" id="UP000807115">
    <property type="component" value="Chromosome 10"/>
</dbReference>
<dbReference type="SUPFAM" id="SSF49599">
    <property type="entry name" value="TRAF domain-like"/>
    <property type="match status" value="1"/>
</dbReference>
<comment type="pathway">
    <text evidence="1">Protein modification; protein ubiquitination.</text>
</comment>
<reference evidence="3" key="2">
    <citation type="submission" date="2020-10" db="EMBL/GenBank/DDBJ databases">
        <authorList>
            <person name="Cooper E.A."/>
            <person name="Brenton Z.W."/>
            <person name="Flinn B.S."/>
            <person name="Jenkins J."/>
            <person name="Shu S."/>
            <person name="Flowers D."/>
            <person name="Luo F."/>
            <person name="Wang Y."/>
            <person name="Xia P."/>
            <person name="Barry K."/>
            <person name="Daum C."/>
            <person name="Lipzen A."/>
            <person name="Yoshinaga Y."/>
            <person name="Schmutz J."/>
            <person name="Saski C."/>
            <person name="Vermerris W."/>
            <person name="Kresovich S."/>
        </authorList>
    </citation>
    <scope>NUCLEOTIDE SEQUENCE</scope>
</reference>